<proteinExistence type="predicted"/>
<dbReference type="EMBL" id="QPJD01000004">
    <property type="protein sequence ID" value="RCW49526.1"/>
    <property type="molecule type" value="Genomic_DNA"/>
</dbReference>
<dbReference type="Proteomes" id="UP000252415">
    <property type="component" value="Unassembled WGS sequence"/>
</dbReference>
<gene>
    <name evidence="2" type="ORF">DFP97_104184</name>
</gene>
<feature type="domain" description="DUF6385" evidence="1">
    <location>
        <begin position="53"/>
        <end position="134"/>
    </location>
</feature>
<dbReference type="AlphaFoldDB" id="A0A368W6R4"/>
<evidence type="ECO:0000313" key="2">
    <source>
        <dbReference type="EMBL" id="RCW49526.1"/>
    </source>
</evidence>
<accession>A0A368W6R4</accession>
<dbReference type="InterPro" id="IPR045965">
    <property type="entry name" value="DUF6385"/>
</dbReference>
<dbReference type="RefSeq" id="WP_114379439.1">
    <property type="nucleotide sequence ID" value="NZ_QPJD01000004.1"/>
</dbReference>
<evidence type="ECO:0000259" key="1">
    <source>
        <dbReference type="Pfam" id="PF19912"/>
    </source>
</evidence>
<dbReference type="OrthoDB" id="1808778at2"/>
<dbReference type="Pfam" id="PF19912">
    <property type="entry name" value="DUF6385"/>
    <property type="match status" value="1"/>
</dbReference>
<evidence type="ECO:0000313" key="3">
    <source>
        <dbReference type="Proteomes" id="UP000252415"/>
    </source>
</evidence>
<keyword evidence="3" id="KW-1185">Reference proteome</keyword>
<organism evidence="2 3">
    <name type="scientific">Paenibacillus prosopidis</name>
    <dbReference type="NCBI Taxonomy" id="630520"/>
    <lineage>
        <taxon>Bacteria</taxon>
        <taxon>Bacillati</taxon>
        <taxon>Bacillota</taxon>
        <taxon>Bacilli</taxon>
        <taxon>Bacillales</taxon>
        <taxon>Paenibacillaceae</taxon>
        <taxon>Paenibacillus</taxon>
    </lineage>
</organism>
<comment type="caution">
    <text evidence="2">The sequence shown here is derived from an EMBL/GenBank/DDBJ whole genome shotgun (WGS) entry which is preliminary data.</text>
</comment>
<protein>
    <recommendedName>
        <fullName evidence="1">DUF6385 domain-containing protein</fullName>
    </recommendedName>
</protein>
<sequence>MVRCRIKTCRRRAAKAKKKCLRKKKTAVAVRFIAKRICGLVISDRLRELPPQNTSKLTVYSYAIVNRSKEPIIARVEVSPNKDDFASDREATVPPDETIVIVPTRFLKYTRIALQTASDASIAAECDVYFQAQTFIGYKPAG</sequence>
<name>A0A368W6R4_9BACL</name>
<reference evidence="2 3" key="1">
    <citation type="submission" date="2018-07" db="EMBL/GenBank/DDBJ databases">
        <title>Genomic Encyclopedia of Type Strains, Phase III (KMG-III): the genomes of soil and plant-associated and newly described type strains.</title>
        <authorList>
            <person name="Whitman W."/>
        </authorList>
    </citation>
    <scope>NUCLEOTIDE SEQUENCE [LARGE SCALE GENOMIC DNA]</scope>
    <source>
        <strain evidence="2 3">CECT 7506</strain>
    </source>
</reference>